<dbReference type="STRING" id="1121400.SAMN02746065_105138"/>
<keyword evidence="6" id="KW-0274">FAD</keyword>
<evidence type="ECO:0000256" key="6">
    <source>
        <dbReference type="ARBA" id="ARBA00022827"/>
    </source>
</evidence>
<dbReference type="InterPro" id="IPR039650">
    <property type="entry name" value="HdrA-like"/>
</dbReference>
<dbReference type="SUPFAM" id="SSF51971">
    <property type="entry name" value="Nucleotide-binding domain"/>
    <property type="match status" value="1"/>
</dbReference>
<evidence type="ECO:0000256" key="7">
    <source>
        <dbReference type="ARBA" id="ARBA00023002"/>
    </source>
</evidence>
<feature type="modified residue" description="4-aspartylphosphate" evidence="13">
    <location>
        <position position="240"/>
    </location>
</feature>
<keyword evidence="12" id="KW-0804">Transcription</keyword>
<reference evidence="16 17" key="1">
    <citation type="submission" date="2017-04" db="EMBL/GenBank/DDBJ databases">
        <authorList>
            <person name="Afonso C.L."/>
            <person name="Miller P.J."/>
            <person name="Scott M.A."/>
            <person name="Spackman E."/>
            <person name="Goraichik I."/>
            <person name="Dimitrov K.M."/>
            <person name="Suarez D.L."/>
            <person name="Swayne D.E."/>
        </authorList>
    </citation>
    <scope>NUCLEOTIDE SEQUENCE [LARGE SCALE GENOMIC DNA]</scope>
    <source>
        <strain evidence="16 17">DSM 3385</strain>
    </source>
</reference>
<dbReference type="Gene3D" id="3.50.50.60">
    <property type="entry name" value="FAD/NAD(P)-binding domain"/>
    <property type="match status" value="1"/>
</dbReference>
<dbReference type="Gene3D" id="3.40.50.2300">
    <property type="match status" value="1"/>
</dbReference>
<name>A0A1W2AJF9_9BACT</name>
<dbReference type="EMBL" id="FWXY01000005">
    <property type="protein sequence ID" value="SMC60754.1"/>
    <property type="molecule type" value="Genomic_DNA"/>
</dbReference>
<dbReference type="InterPro" id="IPR017900">
    <property type="entry name" value="4Fe4S_Fe_S_CS"/>
</dbReference>
<keyword evidence="3" id="KW-0004">4Fe-4S</keyword>
<dbReference type="Pfam" id="PF12838">
    <property type="entry name" value="Fer4_7"/>
    <property type="match status" value="1"/>
</dbReference>
<dbReference type="SUPFAM" id="SSF51905">
    <property type="entry name" value="FAD/NAD(P)-binding domain"/>
    <property type="match status" value="1"/>
</dbReference>
<dbReference type="InterPro" id="IPR036188">
    <property type="entry name" value="FAD/NAD-bd_sf"/>
</dbReference>
<dbReference type="AlphaFoldDB" id="A0A1W2AJF9"/>
<organism evidence="16 17">
    <name type="scientific">Desulfocicer vacuolatum DSM 3385</name>
    <dbReference type="NCBI Taxonomy" id="1121400"/>
    <lineage>
        <taxon>Bacteria</taxon>
        <taxon>Pseudomonadati</taxon>
        <taxon>Thermodesulfobacteriota</taxon>
        <taxon>Desulfobacteria</taxon>
        <taxon>Desulfobacterales</taxon>
        <taxon>Desulfobacteraceae</taxon>
        <taxon>Desulfocicer</taxon>
    </lineage>
</organism>
<keyword evidence="8" id="KW-0408">Iron</keyword>
<dbReference type="OrthoDB" id="9766627at2"/>
<keyword evidence="7" id="KW-0560">Oxidoreductase</keyword>
<evidence type="ECO:0000256" key="13">
    <source>
        <dbReference type="PROSITE-ProRule" id="PRU00169"/>
    </source>
</evidence>
<dbReference type="PROSITE" id="PS50110">
    <property type="entry name" value="RESPONSE_REGULATORY"/>
    <property type="match status" value="1"/>
</dbReference>
<dbReference type="SUPFAM" id="SSF52172">
    <property type="entry name" value="CheY-like"/>
    <property type="match status" value="1"/>
</dbReference>
<dbReference type="FunFam" id="3.40.50.2300:FF:000018">
    <property type="entry name" value="DNA-binding transcriptional regulator NtrC"/>
    <property type="match status" value="1"/>
</dbReference>
<dbReference type="Pfam" id="PF00037">
    <property type="entry name" value="Fer4"/>
    <property type="match status" value="2"/>
</dbReference>
<feature type="domain" description="4Fe-4S ferredoxin-type" evidence="15">
    <location>
        <begin position="1057"/>
        <end position="1086"/>
    </location>
</feature>
<dbReference type="SUPFAM" id="SSF54862">
    <property type="entry name" value="4Fe-4S ferredoxins"/>
    <property type="match status" value="2"/>
</dbReference>
<feature type="domain" description="4Fe-4S ferredoxin-type" evidence="15">
    <location>
        <begin position="1088"/>
        <end position="1117"/>
    </location>
</feature>
<evidence type="ECO:0000313" key="16">
    <source>
        <dbReference type="EMBL" id="SMC60754.1"/>
    </source>
</evidence>
<dbReference type="InterPro" id="IPR011006">
    <property type="entry name" value="CheY-like_superfamily"/>
</dbReference>
<gene>
    <name evidence="16" type="ORF">SAMN02746065_105138</name>
</gene>
<feature type="domain" description="4Fe-4S ferredoxin-type" evidence="15">
    <location>
        <begin position="109"/>
        <end position="139"/>
    </location>
</feature>
<dbReference type="PANTHER" id="PTHR43498">
    <property type="entry name" value="FERREDOXIN:COB-COM HETERODISULFIDE REDUCTASE SUBUNIT A"/>
    <property type="match status" value="1"/>
</dbReference>
<dbReference type="RefSeq" id="WP_084067668.1">
    <property type="nucleotide sequence ID" value="NZ_FWXY01000005.1"/>
</dbReference>
<dbReference type="Pfam" id="PF13450">
    <property type="entry name" value="NAD_binding_8"/>
    <property type="match status" value="2"/>
</dbReference>
<dbReference type="InterPro" id="IPR001789">
    <property type="entry name" value="Sig_transdc_resp-reg_receiver"/>
</dbReference>
<evidence type="ECO:0000256" key="9">
    <source>
        <dbReference type="ARBA" id="ARBA00023012"/>
    </source>
</evidence>
<evidence type="ECO:0000259" key="15">
    <source>
        <dbReference type="PROSITE" id="PS51379"/>
    </source>
</evidence>
<accession>A0A1W2AJF9</accession>
<keyword evidence="10" id="KW-0411">Iron-sulfur</keyword>
<keyword evidence="17" id="KW-1185">Reference proteome</keyword>
<comment type="similarity">
    <text evidence="2">Belongs to the HdrA family.</text>
</comment>
<keyword evidence="11" id="KW-0805">Transcription regulation</keyword>
<dbReference type="GO" id="GO:0051539">
    <property type="term" value="F:4 iron, 4 sulfur cluster binding"/>
    <property type="evidence" value="ECO:0007669"/>
    <property type="project" value="UniProtKB-KW"/>
</dbReference>
<dbReference type="PROSITE" id="PS00198">
    <property type="entry name" value="4FE4S_FER_1"/>
    <property type="match status" value="2"/>
</dbReference>
<dbReference type="SMART" id="SM00448">
    <property type="entry name" value="REC"/>
    <property type="match status" value="1"/>
</dbReference>
<evidence type="ECO:0000256" key="11">
    <source>
        <dbReference type="ARBA" id="ARBA00023015"/>
    </source>
</evidence>
<evidence type="ECO:0000256" key="5">
    <source>
        <dbReference type="ARBA" id="ARBA00022723"/>
    </source>
</evidence>
<dbReference type="Gene3D" id="3.30.70.20">
    <property type="match status" value="3"/>
</dbReference>
<evidence type="ECO:0000256" key="3">
    <source>
        <dbReference type="ARBA" id="ARBA00022485"/>
    </source>
</evidence>
<dbReference type="Gene3D" id="3.40.50.720">
    <property type="entry name" value="NAD(P)-binding Rossmann-like Domain"/>
    <property type="match status" value="1"/>
</dbReference>
<dbReference type="GO" id="GO:0000160">
    <property type="term" value="P:phosphorelay signal transduction system"/>
    <property type="evidence" value="ECO:0007669"/>
    <property type="project" value="UniProtKB-KW"/>
</dbReference>
<dbReference type="GO" id="GO:0046872">
    <property type="term" value="F:metal ion binding"/>
    <property type="evidence" value="ECO:0007669"/>
    <property type="project" value="UniProtKB-KW"/>
</dbReference>
<dbReference type="Proteomes" id="UP000192418">
    <property type="component" value="Unassembled WGS sequence"/>
</dbReference>
<dbReference type="PROSITE" id="PS51379">
    <property type="entry name" value="4FE4S_FER_2"/>
    <property type="match status" value="4"/>
</dbReference>
<keyword evidence="9" id="KW-0902">Two-component regulatory system</keyword>
<comment type="cofactor">
    <cofactor evidence="1">
        <name>FAD</name>
        <dbReference type="ChEBI" id="CHEBI:57692"/>
    </cofactor>
</comment>
<proteinExistence type="inferred from homology"/>
<evidence type="ECO:0000256" key="4">
    <source>
        <dbReference type="ARBA" id="ARBA00022553"/>
    </source>
</evidence>
<dbReference type="Pfam" id="PF00072">
    <property type="entry name" value="Response_reg"/>
    <property type="match status" value="1"/>
</dbReference>
<dbReference type="InterPro" id="IPR017896">
    <property type="entry name" value="4Fe4S_Fe-S-bd"/>
</dbReference>
<feature type="domain" description="Response regulatory" evidence="14">
    <location>
        <begin position="191"/>
        <end position="305"/>
    </location>
</feature>
<evidence type="ECO:0000256" key="2">
    <source>
        <dbReference type="ARBA" id="ARBA00006561"/>
    </source>
</evidence>
<evidence type="ECO:0000259" key="14">
    <source>
        <dbReference type="PROSITE" id="PS50110"/>
    </source>
</evidence>
<dbReference type="PANTHER" id="PTHR43498:SF1">
    <property type="entry name" value="COB--COM HETERODISULFIDE REDUCTASE IRON-SULFUR SUBUNIT A"/>
    <property type="match status" value="1"/>
</dbReference>
<evidence type="ECO:0000256" key="1">
    <source>
        <dbReference type="ARBA" id="ARBA00001974"/>
    </source>
</evidence>
<evidence type="ECO:0000256" key="12">
    <source>
        <dbReference type="ARBA" id="ARBA00023163"/>
    </source>
</evidence>
<evidence type="ECO:0000256" key="8">
    <source>
        <dbReference type="ARBA" id="ARBA00023004"/>
    </source>
</evidence>
<evidence type="ECO:0000256" key="10">
    <source>
        <dbReference type="ARBA" id="ARBA00023014"/>
    </source>
</evidence>
<evidence type="ECO:0000313" key="17">
    <source>
        <dbReference type="Proteomes" id="UP000192418"/>
    </source>
</evidence>
<dbReference type="GO" id="GO:0016491">
    <property type="term" value="F:oxidoreductase activity"/>
    <property type="evidence" value="ECO:0007669"/>
    <property type="project" value="UniProtKB-KW"/>
</dbReference>
<sequence>MTQKQGNALVVGAGIAGIRSALDLAEAGHHVTLIDAATHMGGILSRLDYQFPTDGCGMCRMLPLVDRDQSAQFCLRRGLFHENIDIMLSTTLADLEGEAGNYTARLDRQITAVDPEKCNGCGACASVCPVDIPNKFNMNMGILKAAHLPLPHALPNIYTIDMDACTLCGACEPVCPVGAISLPEDPRKNFRILVVDDELIVRDSMKEWFEFEGYSVDMADSGAAALEKVEENSYDLMFLDIKMGQMDGTEVLKQVKESHPDLKVIMMTAYATVETAVETLTRGALEYIVKPFEPDNVVGMVDKLYKKNKPLGMSQNFMEFATVILTCGTDFYDPSTGKNTYGYGVYPDVVTAREFERLISGTGPTDGRLLRPSNGKVAERIAWIQCVGSRTLESDVPYCSSICCMHALKEAVLTREKSNHSIETVIYYMDMRCFGKTYEAYKTRALQDHQVILKRARPHSVRWDDALGKLRIFVADMFTEKTDELFDMVVLSVGVRPRQDMSRLCEMGNIKLNDHGFPAMEFPPVPGQGVFVGGSAAGPMDIHDTLIHASSASLRALSLLEKTISPVAEVALDDTLDNPVSFRDVSMELPSTALVLCQCGAEDNEAAVKEMKAHFETLPHVSHCIAAKNLCTREGWDDFVSKTGDLKVNRVVVGACLPHLFAKKIKDLSQKMSLHPHYFDVVDIFKKEVKEATSSLDMALSDIRHRTPDITVPREVKKTALVVGAGIAGMTAALALAQNNTHVVVVEKTSDIGGNLKWLKKNITGTDFPKLLEETTQAFGAHPGIEVITNAVVADTFGHVGHFVSTIEPEEGDAVMVEHGVSIIATGGKEAATRSMGYGQHPAIMTLKEFEKSLDNDGEPLAEVDCMVMIQCVDCRDEHKAYCSRVCCTSALKHALAVKKQNPDMHIFVLYRDMMAHGFAEPFFNEARKAGIIFIQYTLDKKPDVSTNDNGVRVEVFEPIINQIIAIEPQRLVLATGVVPSRVKAPAELMNMELDEYGFFDQADDKFRPVDSIKEGIFGCGMALGPRNVEESMASAEASAVRALRILNKEHLMAATVTAGVKTSLCSLCELCIGACPYGARSLNSERMVVEVDPVMCQGCGACASICPSSASFLNGFKDRQMLDIIDAAIGF</sequence>
<keyword evidence="5" id="KW-0479">Metal-binding</keyword>
<feature type="domain" description="4Fe-4S ferredoxin-type" evidence="15">
    <location>
        <begin position="156"/>
        <end position="185"/>
    </location>
</feature>
<keyword evidence="4 13" id="KW-0597">Phosphoprotein</keyword>
<keyword evidence="6" id="KW-0285">Flavoprotein</keyword>
<protein>
    <submittedName>
        <fullName evidence="16">Heterodisulfide reductase subunit A</fullName>
    </submittedName>
</protein>